<comment type="caution">
    <text evidence="1">The sequence shown here is derived from an EMBL/GenBank/DDBJ whole genome shotgun (WGS) entry which is preliminary data.</text>
</comment>
<sequence>MSHCRACLFPIDRKTESVVAVTPDDRVTRVTRRDPKISRPRIFREDYNGGALVNCVNDYCKHYGGLAVAFHVDCATRAAHFGSPLNKYRHCTEFAYQPTKEHQRRRRECIRNLIENSLSKTFGKLPIELWRIVSDDDDLINLYTLAEKSLKRQPNSYFSIDLTLPVWATYTAIDGVEYVGSLSHSQTAKAHRICENVCENKVLYISSDHLGIRQILTDPSGAILDDYHPAYWQTVSVENQSLHVTGDGYRLRKVVRKSSAQKPIFWSSPSLPTPLAFFHPGWGEGEIVARMRPLTFNEPDTTGYSICWAGTEMDAIQAHRNADAYSKRGGITNGERSEYEDMGDSKWTYHPIARDEYVKQVWLRDCTQYDTLGRLPTPTESKRFHYHISTPWGTPSYKGLTRNKRPSDMALALVTSKGRTIMAGYKPDRGFCPPNSPERKWRLVSETETHAPMTIFVALPTHGIPLFAAPKLSGATQKPPPENMPLSRMPNFNPLFVPHFSSASLENVTSVTVCKSKNVKDEGTIRHFDLEGSRLVRIGYEKVAGLLFKYVDGHEESVGCFRFDWAEPSIDTTGTKSLFVGEKPGRIHQEQPHVADVDIRPPKNETEWIWIELPWAGTLEWWFNPESLGTSISHVDHLERN</sequence>
<organism evidence="1 2">
    <name type="scientific">Fusarium equiseti</name>
    <name type="common">Fusarium scirpi</name>
    <dbReference type="NCBI Taxonomy" id="61235"/>
    <lineage>
        <taxon>Eukaryota</taxon>
        <taxon>Fungi</taxon>
        <taxon>Dikarya</taxon>
        <taxon>Ascomycota</taxon>
        <taxon>Pezizomycotina</taxon>
        <taxon>Sordariomycetes</taxon>
        <taxon>Hypocreomycetidae</taxon>
        <taxon>Hypocreales</taxon>
        <taxon>Nectriaceae</taxon>
        <taxon>Fusarium</taxon>
        <taxon>Fusarium incarnatum-equiseti species complex</taxon>
    </lineage>
</organism>
<evidence type="ECO:0000313" key="1">
    <source>
        <dbReference type="EMBL" id="KAJ4127083.1"/>
    </source>
</evidence>
<dbReference type="Proteomes" id="UP001152024">
    <property type="component" value="Unassembled WGS sequence"/>
</dbReference>
<gene>
    <name evidence="1" type="ORF">NW768_008706</name>
</gene>
<proteinExistence type="predicted"/>
<protein>
    <recommendedName>
        <fullName evidence="3">Tol protein</fullName>
    </recommendedName>
</protein>
<accession>A0ABQ8R524</accession>
<reference evidence="1" key="1">
    <citation type="submission" date="2022-09" db="EMBL/GenBank/DDBJ databases">
        <title>Fusarium specimens isolated from Avocado Roots.</title>
        <authorList>
            <person name="Stajich J."/>
            <person name="Roper C."/>
            <person name="Heimlech-Rivalta G."/>
        </authorList>
    </citation>
    <scope>NUCLEOTIDE SEQUENCE</scope>
    <source>
        <strain evidence="1">CF00095</strain>
    </source>
</reference>
<evidence type="ECO:0000313" key="2">
    <source>
        <dbReference type="Proteomes" id="UP001152024"/>
    </source>
</evidence>
<evidence type="ECO:0008006" key="3">
    <source>
        <dbReference type="Google" id="ProtNLM"/>
    </source>
</evidence>
<keyword evidence="2" id="KW-1185">Reference proteome</keyword>
<name>A0ABQ8R524_FUSEQ</name>
<dbReference type="EMBL" id="JAOQBH010000013">
    <property type="protein sequence ID" value="KAJ4127083.1"/>
    <property type="molecule type" value="Genomic_DNA"/>
</dbReference>